<feature type="region of interest" description="Disordered" evidence="1">
    <location>
        <begin position="1"/>
        <end position="40"/>
    </location>
</feature>
<dbReference type="AlphaFoldDB" id="A0AAE1BTS1"/>
<dbReference type="InterPro" id="IPR036179">
    <property type="entry name" value="Ig-like_dom_sf"/>
</dbReference>
<dbReference type="EMBL" id="JAWQEG010005803">
    <property type="protein sequence ID" value="KAK3856741.1"/>
    <property type="molecule type" value="Genomic_DNA"/>
</dbReference>
<feature type="compositionally biased region" description="Low complexity" evidence="1">
    <location>
        <begin position="88"/>
        <end position="97"/>
    </location>
</feature>
<evidence type="ECO:0000313" key="2">
    <source>
        <dbReference type="EMBL" id="KAK3856741.1"/>
    </source>
</evidence>
<dbReference type="Gene3D" id="2.60.40.10">
    <property type="entry name" value="Immunoglobulins"/>
    <property type="match status" value="2"/>
</dbReference>
<sequence>MGQGVGRGRQGVGRMGQGVGRGRQGVGRGRQGVEKVGQGVERVKQGVRRGRVRQGVERERQGVERVRQGVGRGRQGVGRMRQGVGRMRQGVGRMRQGVGRERQGVGNERQGVGKERQGIETEIQSVVVWGLCSARYSTVLPGQDAVLRCELYTTTPVQVIWYKDTAPLTQGEYRLDVDIPGGGAGRYTRHFTVSFADEDSSSVVSRRRSCGLGGQLMAFIPRISLWAHRAQGVKGSSVVLPCRLAHHSSLTALTWSTPHYTNITTPHTHHKYQVLETGDLVINNLKKGDGGVRLGLGGDKGEGGGVLEGVK</sequence>
<evidence type="ECO:0000313" key="3">
    <source>
        <dbReference type="Proteomes" id="UP001286313"/>
    </source>
</evidence>
<feature type="compositionally biased region" description="Gly residues" evidence="1">
    <location>
        <begin position="1"/>
        <end position="30"/>
    </location>
</feature>
<evidence type="ECO:0008006" key="4">
    <source>
        <dbReference type="Google" id="ProtNLM"/>
    </source>
</evidence>
<proteinExistence type="predicted"/>
<evidence type="ECO:0000256" key="1">
    <source>
        <dbReference type="SAM" id="MobiDB-lite"/>
    </source>
</evidence>
<accession>A0AAE1BTS1</accession>
<protein>
    <recommendedName>
        <fullName evidence="4">Ig-like domain-containing protein</fullName>
    </recommendedName>
</protein>
<name>A0AAE1BTS1_PETCI</name>
<comment type="caution">
    <text evidence="2">The sequence shown here is derived from an EMBL/GenBank/DDBJ whole genome shotgun (WGS) entry which is preliminary data.</text>
</comment>
<feature type="region of interest" description="Disordered" evidence="1">
    <location>
        <begin position="88"/>
        <end position="113"/>
    </location>
</feature>
<organism evidence="2 3">
    <name type="scientific">Petrolisthes cinctipes</name>
    <name type="common">Flat porcelain crab</name>
    <dbReference type="NCBI Taxonomy" id="88211"/>
    <lineage>
        <taxon>Eukaryota</taxon>
        <taxon>Metazoa</taxon>
        <taxon>Ecdysozoa</taxon>
        <taxon>Arthropoda</taxon>
        <taxon>Crustacea</taxon>
        <taxon>Multicrustacea</taxon>
        <taxon>Malacostraca</taxon>
        <taxon>Eumalacostraca</taxon>
        <taxon>Eucarida</taxon>
        <taxon>Decapoda</taxon>
        <taxon>Pleocyemata</taxon>
        <taxon>Anomura</taxon>
        <taxon>Galatheoidea</taxon>
        <taxon>Porcellanidae</taxon>
        <taxon>Petrolisthes</taxon>
    </lineage>
</organism>
<gene>
    <name evidence="2" type="ORF">Pcinc_036953</name>
</gene>
<dbReference type="CDD" id="cd00096">
    <property type="entry name" value="Ig"/>
    <property type="match status" value="1"/>
</dbReference>
<dbReference type="SUPFAM" id="SSF48726">
    <property type="entry name" value="Immunoglobulin"/>
    <property type="match status" value="2"/>
</dbReference>
<keyword evidence="3" id="KW-1185">Reference proteome</keyword>
<dbReference type="Proteomes" id="UP001286313">
    <property type="component" value="Unassembled WGS sequence"/>
</dbReference>
<dbReference type="InterPro" id="IPR013783">
    <property type="entry name" value="Ig-like_fold"/>
</dbReference>
<reference evidence="2" key="1">
    <citation type="submission" date="2023-10" db="EMBL/GenBank/DDBJ databases">
        <title>Genome assemblies of two species of porcelain crab, Petrolisthes cinctipes and Petrolisthes manimaculis (Anomura: Porcellanidae).</title>
        <authorList>
            <person name="Angst P."/>
        </authorList>
    </citation>
    <scope>NUCLEOTIDE SEQUENCE</scope>
    <source>
        <strain evidence="2">PB745_01</strain>
        <tissue evidence="2">Gill</tissue>
    </source>
</reference>